<evidence type="ECO:0000256" key="1">
    <source>
        <dbReference type="SAM" id="MobiDB-lite"/>
    </source>
</evidence>
<dbReference type="Proteomes" id="UP000824120">
    <property type="component" value="Chromosome 8"/>
</dbReference>
<gene>
    <name evidence="2" type="ORF">H5410_040919</name>
</gene>
<keyword evidence="3" id="KW-1185">Reference proteome</keyword>
<protein>
    <submittedName>
        <fullName evidence="2">Uncharacterized protein</fullName>
    </submittedName>
</protein>
<dbReference type="AlphaFoldDB" id="A0A9J5XRI7"/>
<name>A0A9J5XRI7_SOLCO</name>
<evidence type="ECO:0000313" key="2">
    <source>
        <dbReference type="EMBL" id="KAG5590405.1"/>
    </source>
</evidence>
<sequence>MVGSSGAGTAAVTPGTDAHDQSVAPGIWIEKQCKDTNLQKGTKQAEKMKKRKSGDRQVHLVSRRMAA</sequence>
<comment type="caution">
    <text evidence="2">The sequence shown here is derived from an EMBL/GenBank/DDBJ whole genome shotgun (WGS) entry which is preliminary data.</text>
</comment>
<feature type="region of interest" description="Disordered" evidence="1">
    <location>
        <begin position="1"/>
        <end position="26"/>
    </location>
</feature>
<feature type="region of interest" description="Disordered" evidence="1">
    <location>
        <begin position="41"/>
        <end position="67"/>
    </location>
</feature>
<organism evidence="2 3">
    <name type="scientific">Solanum commersonii</name>
    <name type="common">Commerson's wild potato</name>
    <name type="synonym">Commerson's nightshade</name>
    <dbReference type="NCBI Taxonomy" id="4109"/>
    <lineage>
        <taxon>Eukaryota</taxon>
        <taxon>Viridiplantae</taxon>
        <taxon>Streptophyta</taxon>
        <taxon>Embryophyta</taxon>
        <taxon>Tracheophyta</taxon>
        <taxon>Spermatophyta</taxon>
        <taxon>Magnoliopsida</taxon>
        <taxon>eudicotyledons</taxon>
        <taxon>Gunneridae</taxon>
        <taxon>Pentapetalae</taxon>
        <taxon>asterids</taxon>
        <taxon>lamiids</taxon>
        <taxon>Solanales</taxon>
        <taxon>Solanaceae</taxon>
        <taxon>Solanoideae</taxon>
        <taxon>Solaneae</taxon>
        <taxon>Solanum</taxon>
    </lineage>
</organism>
<proteinExistence type="predicted"/>
<evidence type="ECO:0000313" key="3">
    <source>
        <dbReference type="Proteomes" id="UP000824120"/>
    </source>
</evidence>
<dbReference type="EMBL" id="JACXVP010000008">
    <property type="protein sequence ID" value="KAG5590405.1"/>
    <property type="molecule type" value="Genomic_DNA"/>
</dbReference>
<accession>A0A9J5XRI7</accession>
<reference evidence="2 3" key="1">
    <citation type="submission" date="2020-09" db="EMBL/GenBank/DDBJ databases">
        <title>De no assembly of potato wild relative species, Solanum commersonii.</title>
        <authorList>
            <person name="Cho K."/>
        </authorList>
    </citation>
    <scope>NUCLEOTIDE SEQUENCE [LARGE SCALE GENOMIC DNA]</scope>
    <source>
        <strain evidence="2">LZ3.2</strain>
        <tissue evidence="2">Leaf</tissue>
    </source>
</reference>